<evidence type="ECO:0000256" key="1">
    <source>
        <dbReference type="SAM" id="Phobius"/>
    </source>
</evidence>
<feature type="transmembrane region" description="Helical" evidence="1">
    <location>
        <begin position="42"/>
        <end position="63"/>
    </location>
</feature>
<reference evidence="2" key="3">
    <citation type="submission" date="2025-09" db="UniProtKB">
        <authorList>
            <consortium name="Ensembl"/>
        </authorList>
    </citation>
    <scope>IDENTIFICATION</scope>
</reference>
<dbReference type="Ensembl" id="ENSELUT00000097202.1">
    <property type="protein sequence ID" value="ENSELUP00000091775.1"/>
    <property type="gene ID" value="ENSELUG00000045125.1"/>
</dbReference>
<organism evidence="2 3">
    <name type="scientific">Esox lucius</name>
    <name type="common">Northern pike</name>
    <dbReference type="NCBI Taxonomy" id="8010"/>
    <lineage>
        <taxon>Eukaryota</taxon>
        <taxon>Metazoa</taxon>
        <taxon>Chordata</taxon>
        <taxon>Craniata</taxon>
        <taxon>Vertebrata</taxon>
        <taxon>Euteleostomi</taxon>
        <taxon>Actinopterygii</taxon>
        <taxon>Neopterygii</taxon>
        <taxon>Teleostei</taxon>
        <taxon>Protacanthopterygii</taxon>
        <taxon>Esociformes</taxon>
        <taxon>Esocidae</taxon>
        <taxon>Esox</taxon>
    </lineage>
</organism>
<name>A0AAY5KTZ5_ESOLU</name>
<keyword evidence="1" id="KW-0812">Transmembrane</keyword>
<protein>
    <submittedName>
        <fullName evidence="2">Uncharacterized protein</fullName>
    </submittedName>
</protein>
<dbReference type="Proteomes" id="UP000265140">
    <property type="component" value="Chromosome 2"/>
</dbReference>
<reference evidence="2 3" key="1">
    <citation type="submission" date="2020-02" db="EMBL/GenBank/DDBJ databases">
        <title>Esox lucius (northern pike) genome, fEsoLuc1, primary haplotype.</title>
        <authorList>
            <person name="Myers G."/>
            <person name="Karagic N."/>
            <person name="Meyer A."/>
            <person name="Pippel M."/>
            <person name="Reichard M."/>
            <person name="Winkler S."/>
            <person name="Tracey A."/>
            <person name="Sims Y."/>
            <person name="Howe K."/>
            <person name="Rhie A."/>
            <person name="Formenti G."/>
            <person name="Durbin R."/>
            <person name="Fedrigo O."/>
            <person name="Jarvis E.D."/>
        </authorList>
    </citation>
    <scope>NUCLEOTIDE SEQUENCE [LARGE SCALE GENOMIC DNA]</scope>
</reference>
<sequence length="82" mass="9251">CLFVGLPFCVCACLSVRLYVSDSLHLNVCISVCFFHSRFLNLSALSLFQSVLLTLPVFLSLFITQRACPPPPTPYINNWRLN</sequence>
<proteinExistence type="predicted"/>
<keyword evidence="1" id="KW-0472">Membrane</keyword>
<dbReference type="AlphaFoldDB" id="A0AAY5KTZ5"/>
<evidence type="ECO:0000313" key="3">
    <source>
        <dbReference type="Proteomes" id="UP000265140"/>
    </source>
</evidence>
<keyword evidence="3" id="KW-1185">Reference proteome</keyword>
<evidence type="ECO:0000313" key="2">
    <source>
        <dbReference type="Ensembl" id="ENSELUP00000091775.1"/>
    </source>
</evidence>
<reference evidence="2" key="2">
    <citation type="submission" date="2025-08" db="UniProtKB">
        <authorList>
            <consortium name="Ensembl"/>
        </authorList>
    </citation>
    <scope>IDENTIFICATION</scope>
</reference>
<keyword evidence="1" id="KW-1133">Transmembrane helix</keyword>
<accession>A0AAY5KTZ5</accession>